<gene>
    <name evidence="1" type="ORF">EDD29_0174</name>
</gene>
<sequence length="162" mass="18325">MFLQMIEIETSRMPEIQSLTEEWVAKTEGKRTAIRTTTARDVSRADHYFFLVEFPDQIAAKDNSALPETDEFAKKVERLVRGPVVFRDLEVMGAEEHARSGRTMVDCRMWPSEAACTLTIGGKPDEVMEAAVEHAVKVHGETDGPELREGIREAMRDEPFGR</sequence>
<name>A0A3N1CN09_9ACTN</name>
<dbReference type="InterPro" id="IPR009409">
    <property type="entry name" value="DUF1059"/>
</dbReference>
<evidence type="ECO:0000313" key="1">
    <source>
        <dbReference type="EMBL" id="ROO82692.1"/>
    </source>
</evidence>
<organism evidence="1 2">
    <name type="scientific">Actinocorallia herbida</name>
    <dbReference type="NCBI Taxonomy" id="58109"/>
    <lineage>
        <taxon>Bacteria</taxon>
        <taxon>Bacillati</taxon>
        <taxon>Actinomycetota</taxon>
        <taxon>Actinomycetes</taxon>
        <taxon>Streptosporangiales</taxon>
        <taxon>Thermomonosporaceae</taxon>
        <taxon>Actinocorallia</taxon>
    </lineage>
</organism>
<dbReference type="AlphaFoldDB" id="A0A3N1CN09"/>
<dbReference type="Pfam" id="PF06348">
    <property type="entry name" value="DUF1059"/>
    <property type="match status" value="1"/>
</dbReference>
<accession>A0A3N1CN09</accession>
<protein>
    <submittedName>
        <fullName evidence="1">Uncharacterized protein DUF1059</fullName>
    </submittedName>
</protein>
<proteinExistence type="predicted"/>
<keyword evidence="2" id="KW-1185">Reference proteome</keyword>
<reference evidence="1 2" key="1">
    <citation type="submission" date="2018-11" db="EMBL/GenBank/DDBJ databases">
        <title>Sequencing the genomes of 1000 actinobacteria strains.</title>
        <authorList>
            <person name="Klenk H.-P."/>
        </authorList>
    </citation>
    <scope>NUCLEOTIDE SEQUENCE [LARGE SCALE GENOMIC DNA]</scope>
    <source>
        <strain evidence="1 2">DSM 44254</strain>
    </source>
</reference>
<evidence type="ECO:0000313" key="2">
    <source>
        <dbReference type="Proteomes" id="UP000272400"/>
    </source>
</evidence>
<comment type="caution">
    <text evidence="1">The sequence shown here is derived from an EMBL/GenBank/DDBJ whole genome shotgun (WGS) entry which is preliminary data.</text>
</comment>
<dbReference type="RefSeq" id="WP_246052437.1">
    <property type="nucleotide sequence ID" value="NZ_RJKE01000001.1"/>
</dbReference>
<dbReference type="Proteomes" id="UP000272400">
    <property type="component" value="Unassembled WGS sequence"/>
</dbReference>
<dbReference type="EMBL" id="RJKE01000001">
    <property type="protein sequence ID" value="ROO82692.1"/>
    <property type="molecule type" value="Genomic_DNA"/>
</dbReference>